<dbReference type="InterPro" id="IPR017853">
    <property type="entry name" value="GH"/>
</dbReference>
<evidence type="ECO:0000313" key="4">
    <source>
        <dbReference type="EMBL" id="TDO31835.1"/>
    </source>
</evidence>
<dbReference type="PRINTS" id="PR01217">
    <property type="entry name" value="PRICHEXTENSN"/>
</dbReference>
<dbReference type="PANTHER" id="PTHR10357:SF179">
    <property type="entry name" value="NEUTRAL AND BASIC AMINO ACID TRANSPORT PROTEIN RBAT"/>
    <property type="match status" value="1"/>
</dbReference>
<proteinExistence type="inferred from homology"/>
<evidence type="ECO:0000256" key="1">
    <source>
        <dbReference type="ARBA" id="ARBA00008061"/>
    </source>
</evidence>
<evidence type="ECO:0000259" key="3">
    <source>
        <dbReference type="SMART" id="SM00642"/>
    </source>
</evidence>
<comment type="caution">
    <text evidence="4">The sequence shown here is derived from an EMBL/GenBank/DDBJ whole genome shotgun (WGS) entry which is preliminary data.</text>
</comment>
<dbReference type="EMBL" id="SNWR01000002">
    <property type="protein sequence ID" value="TDO31835.1"/>
    <property type="molecule type" value="Genomic_DNA"/>
</dbReference>
<dbReference type="InterPro" id="IPR006047">
    <property type="entry name" value="GH13_cat_dom"/>
</dbReference>
<dbReference type="AlphaFoldDB" id="A0A4R6JBF5"/>
<feature type="region of interest" description="Disordered" evidence="2">
    <location>
        <begin position="378"/>
        <end position="526"/>
    </location>
</feature>
<sequence length="634" mass="68297">MCPTASYQWWRDAVVYQVYLRSFADGNGDGIGDFPGLRARLPYVASLGADAVWVTPHYVSGGADGGYDVIDYTTVDPAYGTVDDVRALVADAHELGLRVLLDIVPNHTSDQHDWFQRALEDPSSPEAARYHFMPPSESPPNNWQSMFGGPAWSRTPDGRWYLHLFTPQQPDLNWDNPDVAADFDRTLRFWFDLGVDGFRVDVAYGLFKDPAYRDNPGIYSPTLFGHGPEQVRTTNQARIHQVWRRWREICDSYATPKMLVGEVSLADLSQVGLYARPDEMHHAFQFRLLKSDWDAEAFASTIAEALDAFRTVGAPAPWVLGNHDKARQVTRYGSTRRARAAALLMLALPGAAYLYGGEELGLPEAPVPDAARRDPIFHRSAGARPGRDGCRIPMPWDSTAPSVGFSTPAGLTAVTGSPASPPANFTDPATPPLTDPATSPSTNPATPPSTNPATSPSTNPATPPSTNPATSPPADPATPPSTNPATSPPTDPATPPSTHVSGLAGSQPGSGTSRPSTPAPWLPQPAGWADYAVDRQQGDPSSTLTMYQQAILLRDLYEPLGTGLASVTRAGDVIRVDLIARHREPDPITVWINMGSETVTVPAHSLLLASSPDVPGPTAGKLTLAPDTTVWVRV</sequence>
<feature type="compositionally biased region" description="Pro residues" evidence="2">
    <location>
        <begin position="461"/>
        <end position="495"/>
    </location>
</feature>
<evidence type="ECO:0000313" key="5">
    <source>
        <dbReference type="Proteomes" id="UP000294901"/>
    </source>
</evidence>
<reference evidence="4 5" key="1">
    <citation type="submission" date="2019-03" db="EMBL/GenBank/DDBJ databases">
        <title>Sequencing the genomes of 1000 actinobacteria strains.</title>
        <authorList>
            <person name="Klenk H.-P."/>
        </authorList>
    </citation>
    <scope>NUCLEOTIDE SEQUENCE [LARGE SCALE GENOMIC DNA]</scope>
    <source>
        <strain evidence="4 5">DSM 43805</strain>
    </source>
</reference>
<dbReference type="GO" id="GO:0004556">
    <property type="term" value="F:alpha-amylase activity"/>
    <property type="evidence" value="ECO:0007669"/>
    <property type="project" value="TreeGrafter"/>
</dbReference>
<dbReference type="Proteomes" id="UP000294901">
    <property type="component" value="Unassembled WGS sequence"/>
</dbReference>
<dbReference type="Pfam" id="PF00128">
    <property type="entry name" value="Alpha-amylase"/>
    <property type="match status" value="1"/>
</dbReference>
<accession>A0A4R6JBF5</accession>
<feature type="domain" description="Glycosyl hydrolase family 13 catalytic" evidence="3">
    <location>
        <begin position="17"/>
        <end position="391"/>
    </location>
</feature>
<gene>
    <name evidence="4" type="ORF">C8E87_7268</name>
</gene>
<dbReference type="GO" id="GO:0009313">
    <property type="term" value="P:oligosaccharide catabolic process"/>
    <property type="evidence" value="ECO:0007669"/>
    <property type="project" value="TreeGrafter"/>
</dbReference>
<comment type="similarity">
    <text evidence="1">Belongs to the glycosyl hydrolase 13 family.</text>
</comment>
<organism evidence="4 5">
    <name type="scientific">Paractinoplanes brasiliensis</name>
    <dbReference type="NCBI Taxonomy" id="52695"/>
    <lineage>
        <taxon>Bacteria</taxon>
        <taxon>Bacillati</taxon>
        <taxon>Actinomycetota</taxon>
        <taxon>Actinomycetes</taxon>
        <taxon>Micromonosporales</taxon>
        <taxon>Micromonosporaceae</taxon>
        <taxon>Paractinoplanes</taxon>
    </lineage>
</organism>
<feature type="compositionally biased region" description="Low complexity" evidence="2">
    <location>
        <begin position="435"/>
        <end position="444"/>
    </location>
</feature>
<feature type="compositionally biased region" description="Polar residues" evidence="2">
    <location>
        <begin position="507"/>
        <end position="516"/>
    </location>
</feature>
<dbReference type="PANTHER" id="PTHR10357">
    <property type="entry name" value="ALPHA-AMYLASE FAMILY MEMBER"/>
    <property type="match status" value="1"/>
</dbReference>
<dbReference type="Gene3D" id="3.20.20.80">
    <property type="entry name" value="Glycosidases"/>
    <property type="match status" value="2"/>
</dbReference>
<dbReference type="SMART" id="SM00642">
    <property type="entry name" value="Aamy"/>
    <property type="match status" value="1"/>
</dbReference>
<protein>
    <submittedName>
        <fullName evidence="4">Alpha-glucosidase</fullName>
    </submittedName>
</protein>
<dbReference type="Gene3D" id="3.90.400.10">
    <property type="entry name" value="Oligo-1,6-glucosidase, Domain 2"/>
    <property type="match status" value="1"/>
</dbReference>
<dbReference type="SUPFAM" id="SSF51445">
    <property type="entry name" value="(Trans)glycosidases"/>
    <property type="match status" value="1"/>
</dbReference>
<keyword evidence="5" id="KW-1185">Reference proteome</keyword>
<feature type="compositionally biased region" description="Low complexity" evidence="2">
    <location>
        <begin position="451"/>
        <end position="460"/>
    </location>
</feature>
<evidence type="ECO:0000256" key="2">
    <source>
        <dbReference type="SAM" id="MobiDB-lite"/>
    </source>
</evidence>
<name>A0A4R6JBF5_9ACTN</name>
<dbReference type="InterPro" id="IPR045857">
    <property type="entry name" value="O16G_dom_2"/>
</dbReference>